<gene>
    <name evidence="1" type="ORF">CKAH01_14344</name>
</gene>
<organism evidence="1 2">
    <name type="scientific">Colletotrichum kahawae</name>
    <name type="common">Coffee berry disease fungus</name>
    <dbReference type="NCBI Taxonomy" id="34407"/>
    <lineage>
        <taxon>Eukaryota</taxon>
        <taxon>Fungi</taxon>
        <taxon>Dikarya</taxon>
        <taxon>Ascomycota</taxon>
        <taxon>Pezizomycotina</taxon>
        <taxon>Sordariomycetes</taxon>
        <taxon>Hypocreomycetidae</taxon>
        <taxon>Glomerellales</taxon>
        <taxon>Glomerellaceae</taxon>
        <taxon>Colletotrichum</taxon>
        <taxon>Colletotrichum gloeosporioides species complex</taxon>
    </lineage>
</organism>
<comment type="caution">
    <text evidence="1">The sequence shown here is derived from an EMBL/GenBank/DDBJ whole genome shotgun (WGS) entry which is preliminary data.</text>
</comment>
<protein>
    <submittedName>
        <fullName evidence="1">Uncharacterized protein</fullName>
    </submittedName>
</protein>
<name>A0AAE0D9R5_COLKA</name>
<proteinExistence type="predicted"/>
<keyword evidence="2" id="KW-1185">Reference proteome</keyword>
<dbReference type="EMBL" id="VYYT01000081">
    <property type="protein sequence ID" value="KAK2771347.1"/>
    <property type="molecule type" value="Genomic_DNA"/>
</dbReference>
<evidence type="ECO:0000313" key="2">
    <source>
        <dbReference type="Proteomes" id="UP001281614"/>
    </source>
</evidence>
<dbReference type="Proteomes" id="UP001281614">
    <property type="component" value="Unassembled WGS sequence"/>
</dbReference>
<accession>A0AAE0D9R5</accession>
<evidence type="ECO:0000313" key="1">
    <source>
        <dbReference type="EMBL" id="KAK2771347.1"/>
    </source>
</evidence>
<dbReference type="AlphaFoldDB" id="A0AAE0D9R5"/>
<reference evidence="1" key="1">
    <citation type="submission" date="2023-02" db="EMBL/GenBank/DDBJ databases">
        <title>Colletotrichum kahawae CIFC_Que2 genome sequencing and assembly.</title>
        <authorList>
            <person name="Baroncelli R."/>
        </authorList>
    </citation>
    <scope>NUCLEOTIDE SEQUENCE</scope>
    <source>
        <strain evidence="1">CIFC_Que2</strain>
    </source>
</reference>
<sequence length="115" mass="12417">MCEAMTTAGPHIGYQSEDHPVVATYTDGRVMKVSLKIGNNGFVVGMTPSGLKLAPSACARGEVSDRTMGKLHSYPLNCPPDTRRTDEAKKGMIEKKKESAVAKAKTSHFGRFFKG</sequence>